<comment type="caution">
    <text evidence="2">The sequence shown here is derived from an EMBL/GenBank/DDBJ whole genome shotgun (WGS) entry which is preliminary data.</text>
</comment>
<gene>
    <name evidence="2" type="ORF">H8718_02000</name>
</gene>
<evidence type="ECO:0000313" key="3">
    <source>
        <dbReference type="Proteomes" id="UP000655830"/>
    </source>
</evidence>
<keyword evidence="1" id="KW-1133">Transmembrane helix</keyword>
<dbReference type="EMBL" id="JACRSY010000002">
    <property type="protein sequence ID" value="MBC8578316.1"/>
    <property type="molecule type" value="Genomic_DNA"/>
</dbReference>
<organism evidence="2 3">
    <name type="scientific">Zhenhengia yiwuensis</name>
    <dbReference type="NCBI Taxonomy" id="2763666"/>
    <lineage>
        <taxon>Bacteria</taxon>
        <taxon>Bacillati</taxon>
        <taxon>Bacillota</taxon>
        <taxon>Clostridia</taxon>
        <taxon>Lachnospirales</taxon>
        <taxon>Lachnospiraceae</taxon>
        <taxon>Zhenhengia</taxon>
    </lineage>
</organism>
<proteinExistence type="predicted"/>
<protein>
    <submittedName>
        <fullName evidence="2">Uncharacterized protein</fullName>
    </submittedName>
</protein>
<name>A0A926ID89_9FIRM</name>
<keyword evidence="1" id="KW-0472">Membrane</keyword>
<feature type="transmembrane region" description="Helical" evidence="1">
    <location>
        <begin position="12"/>
        <end position="36"/>
    </location>
</feature>
<sequence length="299" mass="34317">MKVGTKKYRGFSYLEVVVSLGIIMSVIQIFSMGMYYTIRSYQKLKEAEEATLYGKEVLQTMLRSIQKGEYITPDILKDYVDSREEQVQRYEYHCILMEDIPVGTTLTWEQIEKGVHFTSGEVFDLEIFKRLYDEGALTLRRTSNKAATPSYYEGIALQSTSLRPVMITQGEVIEQARELIDLEVALGGDKVHIEVNAKVLDLNEVQPIFIIWEGIDYLEGRNLDIEWINHTPCKIILGLVGDVKGLDGIRFTVEEGSPLLMIKLLEEKPGKDSRYILMEAVTKQENEEHKILKTYVVMQ</sequence>
<evidence type="ECO:0000256" key="1">
    <source>
        <dbReference type="SAM" id="Phobius"/>
    </source>
</evidence>
<evidence type="ECO:0000313" key="2">
    <source>
        <dbReference type="EMBL" id="MBC8578316.1"/>
    </source>
</evidence>
<reference evidence="2" key="1">
    <citation type="submission" date="2020-08" db="EMBL/GenBank/DDBJ databases">
        <title>Genome public.</title>
        <authorList>
            <person name="Liu C."/>
            <person name="Sun Q."/>
        </authorList>
    </citation>
    <scope>NUCLEOTIDE SEQUENCE</scope>
    <source>
        <strain evidence="2">NSJ-12</strain>
    </source>
</reference>
<keyword evidence="3" id="KW-1185">Reference proteome</keyword>
<accession>A0A926ID89</accession>
<dbReference type="RefSeq" id="WP_249331334.1">
    <property type="nucleotide sequence ID" value="NZ_JACRSY010000002.1"/>
</dbReference>
<keyword evidence="1" id="KW-0812">Transmembrane</keyword>
<dbReference type="Proteomes" id="UP000655830">
    <property type="component" value="Unassembled WGS sequence"/>
</dbReference>
<dbReference type="AlphaFoldDB" id="A0A926ID89"/>